<name>A0A8J3A8W0_9ACTN</name>
<feature type="compositionally biased region" description="Basic and acidic residues" evidence="1">
    <location>
        <begin position="60"/>
        <end position="75"/>
    </location>
</feature>
<gene>
    <name evidence="2" type="ORF">GCM10011354_21810</name>
</gene>
<keyword evidence="3" id="KW-1185">Reference proteome</keyword>
<sequence>MITQLLRPRDEVAGQLLAVSLGRVDASVQPVHPRSCRLDPDGAPCHVRLLVHRIIDIEDRTGPSARDDAAHDPRPVPRPLTRRA</sequence>
<dbReference type="AlphaFoldDB" id="A0A8J3A8W0"/>
<protein>
    <submittedName>
        <fullName evidence="2">Uncharacterized protein</fullName>
    </submittedName>
</protein>
<organism evidence="2 3">
    <name type="scientific">Egicoccus halophilus</name>
    <dbReference type="NCBI Taxonomy" id="1670830"/>
    <lineage>
        <taxon>Bacteria</taxon>
        <taxon>Bacillati</taxon>
        <taxon>Actinomycetota</taxon>
        <taxon>Nitriliruptoria</taxon>
        <taxon>Egicoccales</taxon>
        <taxon>Egicoccaceae</taxon>
        <taxon>Egicoccus</taxon>
    </lineage>
</organism>
<accession>A0A8J3A8W0</accession>
<reference evidence="2" key="1">
    <citation type="journal article" date="2014" name="Int. J. Syst. Evol. Microbiol.">
        <title>Complete genome sequence of Corynebacterium casei LMG S-19264T (=DSM 44701T), isolated from a smear-ripened cheese.</title>
        <authorList>
            <consortium name="US DOE Joint Genome Institute (JGI-PGF)"/>
            <person name="Walter F."/>
            <person name="Albersmeier A."/>
            <person name="Kalinowski J."/>
            <person name="Ruckert C."/>
        </authorList>
    </citation>
    <scope>NUCLEOTIDE SEQUENCE</scope>
    <source>
        <strain evidence="2">CGMCC 1.14988</strain>
    </source>
</reference>
<feature type="region of interest" description="Disordered" evidence="1">
    <location>
        <begin position="60"/>
        <end position="84"/>
    </location>
</feature>
<evidence type="ECO:0000313" key="2">
    <source>
        <dbReference type="EMBL" id="GGI06981.1"/>
    </source>
</evidence>
<dbReference type="Proteomes" id="UP000650511">
    <property type="component" value="Unassembled WGS sequence"/>
</dbReference>
<proteinExistence type="predicted"/>
<evidence type="ECO:0000256" key="1">
    <source>
        <dbReference type="SAM" id="MobiDB-lite"/>
    </source>
</evidence>
<reference evidence="2" key="2">
    <citation type="submission" date="2020-09" db="EMBL/GenBank/DDBJ databases">
        <authorList>
            <person name="Sun Q."/>
            <person name="Zhou Y."/>
        </authorList>
    </citation>
    <scope>NUCLEOTIDE SEQUENCE</scope>
    <source>
        <strain evidence="2">CGMCC 1.14988</strain>
    </source>
</reference>
<comment type="caution">
    <text evidence="2">The sequence shown here is derived from an EMBL/GenBank/DDBJ whole genome shotgun (WGS) entry which is preliminary data.</text>
</comment>
<evidence type="ECO:0000313" key="3">
    <source>
        <dbReference type="Proteomes" id="UP000650511"/>
    </source>
</evidence>
<dbReference type="EMBL" id="BMHA01000007">
    <property type="protein sequence ID" value="GGI06981.1"/>
    <property type="molecule type" value="Genomic_DNA"/>
</dbReference>